<feature type="domain" description="Acetyl-CoA hydrolase/transferase N-terminal" evidence="3">
    <location>
        <begin position="106"/>
        <end position="192"/>
    </location>
</feature>
<evidence type="ECO:0000256" key="2">
    <source>
        <dbReference type="ARBA" id="ARBA00022679"/>
    </source>
</evidence>
<dbReference type="Gene3D" id="3.30.750.70">
    <property type="entry name" value="4-hydroxybutyrate coenzyme like domains"/>
    <property type="match status" value="1"/>
</dbReference>
<protein>
    <submittedName>
        <fullName evidence="5">4-hydroxybutyrate CoA-transferase</fullName>
    </submittedName>
</protein>
<evidence type="ECO:0000259" key="4">
    <source>
        <dbReference type="Pfam" id="PF13336"/>
    </source>
</evidence>
<dbReference type="Pfam" id="PF13336">
    <property type="entry name" value="AcetylCoA_hyd_C"/>
    <property type="match status" value="1"/>
</dbReference>
<dbReference type="Proteomes" id="UP000026941">
    <property type="component" value="Unassembled WGS sequence"/>
</dbReference>
<dbReference type="PANTHER" id="PTHR21432">
    <property type="entry name" value="ACETYL-COA HYDROLASE-RELATED"/>
    <property type="match status" value="1"/>
</dbReference>
<dbReference type="InterPro" id="IPR038460">
    <property type="entry name" value="AcetylCoA_hyd_C_sf"/>
</dbReference>
<dbReference type="GO" id="GO:0008775">
    <property type="term" value="F:acetate CoA-transferase activity"/>
    <property type="evidence" value="ECO:0007669"/>
    <property type="project" value="InterPro"/>
</dbReference>
<dbReference type="InterPro" id="IPR037171">
    <property type="entry name" value="NagB/RpiA_transferase-like"/>
</dbReference>
<dbReference type="EMBL" id="BAYX01000003">
    <property type="protein sequence ID" value="GAJ91986.1"/>
    <property type="molecule type" value="Genomic_DNA"/>
</dbReference>
<name>A0AA87Q3V3_RHIRH</name>
<dbReference type="Gene3D" id="3.40.1080.10">
    <property type="entry name" value="Glutaconate Coenzyme A-transferase"/>
    <property type="match status" value="1"/>
</dbReference>
<dbReference type="AlphaFoldDB" id="A0AA87Q3V3"/>
<comment type="caution">
    <text evidence="5">The sequence shown here is derived from an EMBL/GenBank/DDBJ whole genome shotgun (WGS) entry which is preliminary data.</text>
</comment>
<evidence type="ECO:0000259" key="3">
    <source>
        <dbReference type="Pfam" id="PF02550"/>
    </source>
</evidence>
<feature type="domain" description="Acetyl-CoA hydrolase/transferase C-terminal" evidence="4">
    <location>
        <begin position="284"/>
        <end position="434"/>
    </location>
</feature>
<organism evidence="5 6">
    <name type="scientific">Rhizobium rhizogenes NBRC 13257</name>
    <dbReference type="NCBI Taxonomy" id="1220581"/>
    <lineage>
        <taxon>Bacteria</taxon>
        <taxon>Pseudomonadati</taxon>
        <taxon>Pseudomonadota</taxon>
        <taxon>Alphaproteobacteria</taxon>
        <taxon>Hyphomicrobiales</taxon>
        <taxon>Rhizobiaceae</taxon>
        <taxon>Rhizobium/Agrobacterium group</taxon>
        <taxon>Rhizobium</taxon>
    </lineage>
</organism>
<evidence type="ECO:0000313" key="5">
    <source>
        <dbReference type="EMBL" id="GAJ91986.1"/>
    </source>
</evidence>
<dbReference type="RefSeq" id="WP_042470665.1">
    <property type="nucleotide sequence ID" value="NZ_BAYX01000003.1"/>
</dbReference>
<sequence length="455" mass="48487">MTMIHQALYRERLTSAERAVAMIPSGAKVAMPLAAGQPPAILAAFAERARAGAVKNVRLHYLLCTGVAGTSVFDFELRDVIVPMSYFHGGVERALDKRRSAEALPAVDLVPCHFSQVPRSMIEHVGVDTLIATVSPMDADGNFSLGASTDYALTVSRKPGIRVILEVNPNMPYVRGDCMIPVSSVTALVENDAGLPILPAAPRNEVDDAIGAIIAGLVEDGDCLQMGIGALPDAVCSGLTRHRHLGIHTEMMTPGLARLIKAGVVDNSRKQTHVGRSIFTFALGDQALYDFLNNNPDVEAYPVDYVNNPFVIAQNDRVVSVNATLQIDLNGACNSEFVNGRQFSASGGQVDFVRGAYASRGGRSIIACHSTAAKGTLSRIVPALTGPVTTSRNDTHIVVTEYGWANLKGKSVAERARALIGLAHPDFREDLDRAAHGVGLYADAALDARAVNTDR</sequence>
<dbReference type="Gene3D" id="3.40.1080.20">
    <property type="entry name" value="Acetyl-CoA hydrolase/transferase C-terminal domain"/>
    <property type="match status" value="1"/>
</dbReference>
<keyword evidence="2" id="KW-0808">Transferase</keyword>
<evidence type="ECO:0000313" key="6">
    <source>
        <dbReference type="Proteomes" id="UP000026941"/>
    </source>
</evidence>
<dbReference type="InterPro" id="IPR003702">
    <property type="entry name" value="ActCoA_hydro_N"/>
</dbReference>
<dbReference type="SUPFAM" id="SSF100950">
    <property type="entry name" value="NagB/RpiA/CoA transferase-like"/>
    <property type="match status" value="2"/>
</dbReference>
<dbReference type="GO" id="GO:0006083">
    <property type="term" value="P:acetate metabolic process"/>
    <property type="evidence" value="ECO:0007669"/>
    <property type="project" value="InterPro"/>
</dbReference>
<reference evidence="5 6" key="1">
    <citation type="submission" date="2014-05" db="EMBL/GenBank/DDBJ databases">
        <title>Whole genome shotgun sequence of Rhizobium rhizogenes NBRC 13257.</title>
        <authorList>
            <person name="Katano-Makiyama Y."/>
            <person name="Hosoyama A."/>
            <person name="Hashimoto M."/>
            <person name="Hosoyama Y."/>
            <person name="Noguchi M."/>
            <person name="Tsuchikane K."/>
            <person name="Kimura A."/>
            <person name="Ohji S."/>
            <person name="Ichikawa N."/>
            <person name="Yamazoe A."/>
            <person name="Fujita N."/>
        </authorList>
    </citation>
    <scope>NUCLEOTIDE SEQUENCE [LARGE SCALE GENOMIC DNA]</scope>
    <source>
        <strain evidence="5 6">NBRC 13257</strain>
    </source>
</reference>
<comment type="similarity">
    <text evidence="1">Belongs to the acetyl-CoA hydrolase/transferase family.</text>
</comment>
<dbReference type="InterPro" id="IPR026888">
    <property type="entry name" value="AcetylCoA_hyd_C"/>
</dbReference>
<proteinExistence type="inferred from homology"/>
<gene>
    <name evidence="5" type="ORF">RRH01S_03_00540</name>
</gene>
<dbReference type="PANTHER" id="PTHR21432:SF20">
    <property type="entry name" value="ACETYL-COA HYDROLASE"/>
    <property type="match status" value="1"/>
</dbReference>
<evidence type="ECO:0000256" key="1">
    <source>
        <dbReference type="ARBA" id="ARBA00009632"/>
    </source>
</evidence>
<accession>A0AA87Q3V3</accession>
<dbReference type="Pfam" id="PF02550">
    <property type="entry name" value="AcetylCoA_hydro"/>
    <property type="match status" value="1"/>
</dbReference>
<dbReference type="InterPro" id="IPR046433">
    <property type="entry name" value="ActCoA_hydro"/>
</dbReference>